<feature type="domain" description="YqgF/RNase H-like" evidence="6">
    <location>
        <begin position="2"/>
        <end position="101"/>
    </location>
</feature>
<dbReference type="NCBIfam" id="TIGR00250">
    <property type="entry name" value="RNAse_H_YqgF"/>
    <property type="match status" value="1"/>
</dbReference>
<accession>A0ABQ1G6R0</accession>
<dbReference type="InterPro" id="IPR012337">
    <property type="entry name" value="RNaseH-like_sf"/>
</dbReference>
<gene>
    <name evidence="7" type="ORF">GCM10007416_08410</name>
</gene>
<evidence type="ECO:0000256" key="4">
    <source>
        <dbReference type="ARBA" id="ARBA00022801"/>
    </source>
</evidence>
<evidence type="ECO:0000256" key="1">
    <source>
        <dbReference type="ARBA" id="ARBA00022490"/>
    </source>
</evidence>
<name>A0ABQ1G6R0_9BACL</name>
<comment type="subcellular location">
    <subcellularLocation>
        <location evidence="5">Cytoplasm</location>
    </subcellularLocation>
</comment>
<reference evidence="8" key="1">
    <citation type="journal article" date="2019" name="Int. J. Syst. Evol. Microbiol.">
        <title>The Global Catalogue of Microorganisms (GCM) 10K type strain sequencing project: providing services to taxonomists for standard genome sequencing and annotation.</title>
        <authorList>
            <consortium name="The Broad Institute Genomics Platform"/>
            <consortium name="The Broad Institute Genome Sequencing Center for Infectious Disease"/>
            <person name="Wu L."/>
            <person name="Ma J."/>
        </authorList>
    </citation>
    <scope>NUCLEOTIDE SEQUENCE [LARGE SCALE GENOMIC DNA]</scope>
    <source>
        <strain evidence="8">CGMCC 1.12404</strain>
    </source>
</reference>
<protein>
    <recommendedName>
        <fullName evidence="5">Putative pre-16S rRNA nuclease</fullName>
        <ecNumber evidence="5">3.1.-.-</ecNumber>
    </recommendedName>
</protein>
<evidence type="ECO:0000313" key="8">
    <source>
        <dbReference type="Proteomes" id="UP000617979"/>
    </source>
</evidence>
<evidence type="ECO:0000313" key="7">
    <source>
        <dbReference type="EMBL" id="GGA37809.1"/>
    </source>
</evidence>
<proteinExistence type="inferred from homology"/>
<dbReference type="InterPro" id="IPR006641">
    <property type="entry name" value="YqgF/RNaseH-like_dom"/>
</dbReference>
<keyword evidence="8" id="KW-1185">Reference proteome</keyword>
<dbReference type="EC" id="3.1.-.-" evidence="5"/>
<evidence type="ECO:0000259" key="6">
    <source>
        <dbReference type="SMART" id="SM00732"/>
    </source>
</evidence>
<keyword evidence="2 5" id="KW-0690">Ribosome biogenesis</keyword>
<dbReference type="InterPro" id="IPR037027">
    <property type="entry name" value="YqgF/RNaseH-like_dom_sf"/>
</dbReference>
<keyword evidence="4 5" id="KW-0378">Hydrolase</keyword>
<sequence>MTRIMGLDLGEKRVGVAVSDPMGWTAQGVDVLHRDHPGWMDRLAQLIEDYEVEALVVGLPRNMDGSIGTKGEACKQWGRELEERFQIPVKLWDERLSTVAVERTLIDADLSRRKRRKVVDRMAASWILQGYLEAQRRNRDE</sequence>
<dbReference type="PANTHER" id="PTHR33317:SF4">
    <property type="entry name" value="POLYNUCLEOTIDYL TRANSFERASE, RIBONUCLEASE H-LIKE SUPERFAMILY PROTEIN"/>
    <property type="match status" value="1"/>
</dbReference>
<dbReference type="SMART" id="SM00732">
    <property type="entry name" value="YqgFc"/>
    <property type="match status" value="1"/>
</dbReference>
<organism evidence="7 8">
    <name type="scientific">Kroppenstedtia guangzhouensis</name>
    <dbReference type="NCBI Taxonomy" id="1274356"/>
    <lineage>
        <taxon>Bacteria</taxon>
        <taxon>Bacillati</taxon>
        <taxon>Bacillota</taxon>
        <taxon>Bacilli</taxon>
        <taxon>Bacillales</taxon>
        <taxon>Thermoactinomycetaceae</taxon>
        <taxon>Kroppenstedtia</taxon>
    </lineage>
</organism>
<comment type="caution">
    <text evidence="7">The sequence shown here is derived from an EMBL/GenBank/DDBJ whole genome shotgun (WGS) entry which is preliminary data.</text>
</comment>
<comment type="function">
    <text evidence="5">Could be a nuclease involved in processing of the 5'-end of pre-16S rRNA.</text>
</comment>
<dbReference type="EMBL" id="BMEX01000002">
    <property type="protein sequence ID" value="GGA37809.1"/>
    <property type="molecule type" value="Genomic_DNA"/>
</dbReference>
<dbReference type="SUPFAM" id="SSF53098">
    <property type="entry name" value="Ribonuclease H-like"/>
    <property type="match status" value="1"/>
</dbReference>
<dbReference type="PANTHER" id="PTHR33317">
    <property type="entry name" value="POLYNUCLEOTIDYL TRANSFERASE, RIBONUCLEASE H-LIKE SUPERFAMILY PROTEIN"/>
    <property type="match status" value="1"/>
</dbReference>
<dbReference type="Gene3D" id="3.30.420.140">
    <property type="entry name" value="YqgF/RNase H-like domain"/>
    <property type="match status" value="1"/>
</dbReference>
<dbReference type="Proteomes" id="UP000617979">
    <property type="component" value="Unassembled WGS sequence"/>
</dbReference>
<dbReference type="InterPro" id="IPR005227">
    <property type="entry name" value="YqgF"/>
</dbReference>
<evidence type="ECO:0000256" key="5">
    <source>
        <dbReference type="HAMAP-Rule" id="MF_00651"/>
    </source>
</evidence>
<dbReference type="HAMAP" id="MF_00651">
    <property type="entry name" value="Nuclease_YqgF"/>
    <property type="match status" value="1"/>
</dbReference>
<keyword evidence="3 5" id="KW-0540">Nuclease</keyword>
<evidence type="ECO:0000256" key="3">
    <source>
        <dbReference type="ARBA" id="ARBA00022722"/>
    </source>
</evidence>
<dbReference type="CDD" id="cd16964">
    <property type="entry name" value="YqgF"/>
    <property type="match status" value="1"/>
</dbReference>
<keyword evidence="1 5" id="KW-0963">Cytoplasm</keyword>
<dbReference type="Pfam" id="PF03652">
    <property type="entry name" value="RuvX"/>
    <property type="match status" value="1"/>
</dbReference>
<comment type="similarity">
    <text evidence="5">Belongs to the YqgF HJR family.</text>
</comment>
<evidence type="ECO:0000256" key="2">
    <source>
        <dbReference type="ARBA" id="ARBA00022517"/>
    </source>
</evidence>